<sequence length="127" mass="13977">MIAAVNVFKSLGEEAPYCKFLYPPEKLQVFQHSRLGVYVAVAFEISMMEGKTSYKNYQGVSRTDLSPELQAKCRQIVTLFGGAKTKTTFALRKEILQDSQELSELQTALDSGLPLNVVDAEGPASPT</sequence>
<organism evidence="1 2">
    <name type="scientific">Macrosiphum euphorbiae</name>
    <name type="common">potato aphid</name>
    <dbReference type="NCBI Taxonomy" id="13131"/>
    <lineage>
        <taxon>Eukaryota</taxon>
        <taxon>Metazoa</taxon>
        <taxon>Ecdysozoa</taxon>
        <taxon>Arthropoda</taxon>
        <taxon>Hexapoda</taxon>
        <taxon>Insecta</taxon>
        <taxon>Pterygota</taxon>
        <taxon>Neoptera</taxon>
        <taxon>Paraneoptera</taxon>
        <taxon>Hemiptera</taxon>
        <taxon>Sternorrhyncha</taxon>
        <taxon>Aphidomorpha</taxon>
        <taxon>Aphidoidea</taxon>
        <taxon>Aphididae</taxon>
        <taxon>Macrosiphini</taxon>
        <taxon>Macrosiphum</taxon>
    </lineage>
</organism>
<reference evidence="1 2" key="1">
    <citation type="submission" date="2023-01" db="EMBL/GenBank/DDBJ databases">
        <authorList>
            <person name="Whitehead M."/>
        </authorList>
    </citation>
    <scope>NUCLEOTIDE SEQUENCE [LARGE SCALE GENOMIC DNA]</scope>
</reference>
<name>A0AAV0XGR7_9HEMI</name>
<keyword evidence="2" id="KW-1185">Reference proteome</keyword>
<dbReference type="AlphaFoldDB" id="A0AAV0XGR7"/>
<evidence type="ECO:0000313" key="2">
    <source>
        <dbReference type="Proteomes" id="UP001160148"/>
    </source>
</evidence>
<dbReference type="Proteomes" id="UP001160148">
    <property type="component" value="Unassembled WGS sequence"/>
</dbReference>
<protein>
    <submittedName>
        <fullName evidence="1">Uncharacterized protein</fullName>
    </submittedName>
</protein>
<proteinExistence type="predicted"/>
<gene>
    <name evidence="1" type="ORF">MEUPH1_LOCUS22082</name>
</gene>
<dbReference type="EMBL" id="CARXXK010000005">
    <property type="protein sequence ID" value="CAI6367625.1"/>
    <property type="molecule type" value="Genomic_DNA"/>
</dbReference>
<accession>A0AAV0XGR7</accession>
<evidence type="ECO:0000313" key="1">
    <source>
        <dbReference type="EMBL" id="CAI6367625.1"/>
    </source>
</evidence>
<comment type="caution">
    <text evidence="1">The sequence shown here is derived from an EMBL/GenBank/DDBJ whole genome shotgun (WGS) entry which is preliminary data.</text>
</comment>